<comment type="caution">
    <text evidence="2">The sequence shown here is derived from an EMBL/GenBank/DDBJ whole genome shotgun (WGS) entry which is preliminary data.</text>
</comment>
<evidence type="ECO:0000256" key="1">
    <source>
        <dbReference type="SAM" id="MobiDB-lite"/>
    </source>
</evidence>
<feature type="region of interest" description="Disordered" evidence="1">
    <location>
        <begin position="1"/>
        <end position="28"/>
    </location>
</feature>
<evidence type="ECO:0000313" key="3">
    <source>
        <dbReference type="Proteomes" id="UP001177670"/>
    </source>
</evidence>
<proteinExistence type="predicted"/>
<reference evidence="2" key="1">
    <citation type="submission" date="2021-10" db="EMBL/GenBank/DDBJ databases">
        <title>Melipona bicolor Genome sequencing and assembly.</title>
        <authorList>
            <person name="Araujo N.S."/>
            <person name="Arias M.C."/>
        </authorList>
    </citation>
    <scope>NUCLEOTIDE SEQUENCE</scope>
    <source>
        <strain evidence="2">USP_2M_L1-L4_2017</strain>
        <tissue evidence="2">Whole body</tissue>
    </source>
</reference>
<accession>A0AA40KMY2</accession>
<protein>
    <submittedName>
        <fullName evidence="2">Uncharacterized protein</fullName>
    </submittedName>
</protein>
<evidence type="ECO:0000313" key="2">
    <source>
        <dbReference type="EMBL" id="KAK1126427.1"/>
    </source>
</evidence>
<feature type="compositionally biased region" description="Basic and acidic residues" evidence="1">
    <location>
        <begin position="1"/>
        <end position="11"/>
    </location>
</feature>
<dbReference type="Proteomes" id="UP001177670">
    <property type="component" value="Unassembled WGS sequence"/>
</dbReference>
<organism evidence="2 3">
    <name type="scientific">Melipona bicolor</name>
    <dbReference type="NCBI Taxonomy" id="60889"/>
    <lineage>
        <taxon>Eukaryota</taxon>
        <taxon>Metazoa</taxon>
        <taxon>Ecdysozoa</taxon>
        <taxon>Arthropoda</taxon>
        <taxon>Hexapoda</taxon>
        <taxon>Insecta</taxon>
        <taxon>Pterygota</taxon>
        <taxon>Neoptera</taxon>
        <taxon>Endopterygota</taxon>
        <taxon>Hymenoptera</taxon>
        <taxon>Apocrita</taxon>
        <taxon>Aculeata</taxon>
        <taxon>Apoidea</taxon>
        <taxon>Anthophila</taxon>
        <taxon>Apidae</taxon>
        <taxon>Melipona</taxon>
    </lineage>
</organism>
<name>A0AA40KMY2_9HYME</name>
<dbReference type="EMBL" id="JAHYIQ010000014">
    <property type="protein sequence ID" value="KAK1126427.1"/>
    <property type="molecule type" value="Genomic_DNA"/>
</dbReference>
<sequence>MAKAVKEKEENPVQGRKRGKERRTIKNREQTATHWKLASGQDTFNAGFTETELKSAFGNCAPPSWLALLLPGERNANTALLNAANGGKKMEDDIAWIYTRIHGKGGIELIFRF</sequence>
<gene>
    <name evidence="2" type="ORF">K0M31_005065</name>
</gene>
<dbReference type="AlphaFoldDB" id="A0AA40KMY2"/>
<keyword evidence="3" id="KW-1185">Reference proteome</keyword>